<keyword evidence="11" id="KW-0472">Membrane</keyword>
<evidence type="ECO:0000256" key="5">
    <source>
        <dbReference type="ARBA" id="ARBA00022490"/>
    </source>
</evidence>
<protein>
    <recommendedName>
        <fullName evidence="17">Acyl-coenzyme A thioesterase THEM4</fullName>
        <ecNumber evidence="16">3.1.2.2</ecNumber>
    </recommendedName>
    <alternativeName>
        <fullName evidence="18">Thioesterase superfamily member 4</fullName>
    </alternativeName>
</protein>
<evidence type="ECO:0000256" key="17">
    <source>
        <dbReference type="ARBA" id="ARBA00040123"/>
    </source>
</evidence>
<evidence type="ECO:0000256" key="13">
    <source>
        <dbReference type="ARBA" id="ARBA00035852"/>
    </source>
</evidence>
<feature type="domain" description="Thioesterase" evidence="24">
    <location>
        <begin position="72"/>
        <end position="141"/>
    </location>
</feature>
<evidence type="ECO:0000256" key="2">
    <source>
        <dbReference type="ARBA" id="ARBA00004496"/>
    </source>
</evidence>
<evidence type="ECO:0000256" key="10">
    <source>
        <dbReference type="ARBA" id="ARBA00023098"/>
    </source>
</evidence>
<comment type="subcellular location">
    <subcellularLocation>
        <location evidence="3">Cell projection</location>
        <location evidence="3">Ruffle membrane</location>
    </subcellularLocation>
    <subcellularLocation>
        <location evidence="2">Cytoplasm</location>
    </subcellularLocation>
    <subcellularLocation>
        <location evidence="1">Membrane</location>
        <topology evidence="1">Peripheral membrane protein</topology>
    </subcellularLocation>
</comment>
<comment type="similarity">
    <text evidence="15">Belongs to the THEM4/THEM5 thioesterase family.</text>
</comment>
<dbReference type="Proteomes" id="UP000444960">
    <property type="component" value="Unassembled WGS sequence"/>
</dbReference>
<evidence type="ECO:0000256" key="14">
    <source>
        <dbReference type="ARBA" id="ARBA00037002"/>
    </source>
</evidence>
<evidence type="ECO:0000256" key="16">
    <source>
        <dbReference type="ARBA" id="ARBA00038848"/>
    </source>
</evidence>
<dbReference type="SUPFAM" id="SSF54637">
    <property type="entry name" value="Thioesterase/thiol ester dehydrase-isomerase"/>
    <property type="match status" value="1"/>
</dbReference>
<dbReference type="PANTHER" id="PTHR12418">
    <property type="entry name" value="ACYL-COENZYME A THIOESTERASE THEM4"/>
    <property type="match status" value="1"/>
</dbReference>
<dbReference type="GO" id="GO:0016020">
    <property type="term" value="C:membrane"/>
    <property type="evidence" value="ECO:0007669"/>
    <property type="project" value="UniProtKB-SubCell"/>
</dbReference>
<reference evidence="26" key="1">
    <citation type="submission" date="2019-06" db="EMBL/GenBank/DDBJ databases">
        <title>Gordonia isolated from sludge of a wastewater treatment plant.</title>
        <authorList>
            <person name="Tamura T."/>
            <person name="Aoyama K."/>
            <person name="Kang Y."/>
            <person name="Saito S."/>
            <person name="Akiyama N."/>
            <person name="Yazawa K."/>
            <person name="Gonoi T."/>
            <person name="Mikami Y."/>
        </authorList>
    </citation>
    <scope>NUCLEOTIDE SEQUENCE [LARGE SCALE GENOMIC DNA]</scope>
    <source>
        <strain evidence="26">NBRC 107696</strain>
    </source>
</reference>
<dbReference type="RefSeq" id="WP_161893602.1">
    <property type="nucleotide sequence ID" value="NZ_BJOV01000001.1"/>
</dbReference>
<keyword evidence="8" id="KW-0276">Fatty acid metabolism</keyword>
<evidence type="ECO:0000256" key="21">
    <source>
        <dbReference type="ARBA" id="ARBA00047969"/>
    </source>
</evidence>
<evidence type="ECO:0000259" key="24">
    <source>
        <dbReference type="Pfam" id="PF03061"/>
    </source>
</evidence>
<evidence type="ECO:0000256" key="7">
    <source>
        <dbReference type="ARBA" id="ARBA00022801"/>
    </source>
</evidence>
<name>A0A7I9V2I8_9ACTN</name>
<evidence type="ECO:0000256" key="23">
    <source>
        <dbReference type="ARBA" id="ARBA00048180"/>
    </source>
</evidence>
<dbReference type="EMBL" id="BJOV01000001">
    <property type="protein sequence ID" value="GED99624.1"/>
    <property type="molecule type" value="Genomic_DNA"/>
</dbReference>
<keyword evidence="4" id="KW-1003">Cell membrane</keyword>
<dbReference type="OrthoDB" id="5505920at2"/>
<dbReference type="AlphaFoldDB" id="A0A7I9V2I8"/>
<keyword evidence="5" id="KW-0963">Cytoplasm</keyword>
<evidence type="ECO:0000313" key="25">
    <source>
        <dbReference type="EMBL" id="GED99624.1"/>
    </source>
</evidence>
<comment type="catalytic activity">
    <reaction evidence="20">
        <text>hexadecanoyl-CoA + H2O = hexadecanoate + CoA + H(+)</text>
        <dbReference type="Rhea" id="RHEA:16645"/>
        <dbReference type="ChEBI" id="CHEBI:7896"/>
        <dbReference type="ChEBI" id="CHEBI:15377"/>
        <dbReference type="ChEBI" id="CHEBI:15378"/>
        <dbReference type="ChEBI" id="CHEBI:57287"/>
        <dbReference type="ChEBI" id="CHEBI:57379"/>
        <dbReference type="EC" id="3.1.2.2"/>
    </reaction>
    <physiologicalReaction direction="left-to-right" evidence="20">
        <dbReference type="Rhea" id="RHEA:16646"/>
    </physiologicalReaction>
</comment>
<organism evidence="25 26">
    <name type="scientific">Gordonia spumicola</name>
    <dbReference type="NCBI Taxonomy" id="589161"/>
    <lineage>
        <taxon>Bacteria</taxon>
        <taxon>Bacillati</taxon>
        <taxon>Actinomycetota</taxon>
        <taxon>Actinomycetes</taxon>
        <taxon>Mycobacteriales</taxon>
        <taxon>Gordoniaceae</taxon>
        <taxon>Gordonia</taxon>
    </lineage>
</organism>
<evidence type="ECO:0000256" key="8">
    <source>
        <dbReference type="ARBA" id="ARBA00022832"/>
    </source>
</evidence>
<accession>A0A7I9V2I8</accession>
<proteinExistence type="inferred from homology"/>
<dbReference type="CDD" id="cd03443">
    <property type="entry name" value="PaaI_thioesterase"/>
    <property type="match status" value="1"/>
</dbReference>
<evidence type="ECO:0000256" key="4">
    <source>
        <dbReference type="ARBA" id="ARBA00022475"/>
    </source>
</evidence>
<evidence type="ECO:0000256" key="6">
    <source>
        <dbReference type="ARBA" id="ARBA00022703"/>
    </source>
</evidence>
<dbReference type="GO" id="GO:0016787">
    <property type="term" value="F:hydrolase activity"/>
    <property type="evidence" value="ECO:0007669"/>
    <property type="project" value="UniProtKB-KW"/>
</dbReference>
<keyword evidence="9" id="KW-0809">Transit peptide</keyword>
<comment type="catalytic activity">
    <reaction evidence="21">
        <text>decanoyl-CoA + H2O = decanoate + CoA + H(+)</text>
        <dbReference type="Rhea" id="RHEA:40059"/>
        <dbReference type="ChEBI" id="CHEBI:15377"/>
        <dbReference type="ChEBI" id="CHEBI:15378"/>
        <dbReference type="ChEBI" id="CHEBI:27689"/>
        <dbReference type="ChEBI" id="CHEBI:57287"/>
        <dbReference type="ChEBI" id="CHEBI:61430"/>
    </reaction>
    <physiologicalReaction direction="left-to-right" evidence="21">
        <dbReference type="Rhea" id="RHEA:40060"/>
    </physiologicalReaction>
</comment>
<dbReference type="Pfam" id="PF03061">
    <property type="entry name" value="4HBT"/>
    <property type="match status" value="1"/>
</dbReference>
<keyword evidence="6" id="KW-0053">Apoptosis</keyword>
<keyword evidence="10" id="KW-0443">Lipid metabolism</keyword>
<comment type="catalytic activity">
    <reaction evidence="22">
        <text>dodecanoyl-CoA + H2O = dodecanoate + CoA + H(+)</text>
        <dbReference type="Rhea" id="RHEA:30135"/>
        <dbReference type="ChEBI" id="CHEBI:15377"/>
        <dbReference type="ChEBI" id="CHEBI:15378"/>
        <dbReference type="ChEBI" id="CHEBI:18262"/>
        <dbReference type="ChEBI" id="CHEBI:57287"/>
        <dbReference type="ChEBI" id="CHEBI:57375"/>
    </reaction>
    <physiologicalReaction direction="left-to-right" evidence="22">
        <dbReference type="Rhea" id="RHEA:30136"/>
    </physiologicalReaction>
</comment>
<evidence type="ECO:0000256" key="20">
    <source>
        <dbReference type="ARBA" id="ARBA00047734"/>
    </source>
</evidence>
<dbReference type="GO" id="GO:0006631">
    <property type="term" value="P:fatty acid metabolic process"/>
    <property type="evidence" value="ECO:0007669"/>
    <property type="project" value="UniProtKB-KW"/>
</dbReference>
<keyword evidence="7" id="KW-0378">Hydrolase</keyword>
<evidence type="ECO:0000256" key="1">
    <source>
        <dbReference type="ARBA" id="ARBA00004170"/>
    </source>
</evidence>
<dbReference type="EC" id="3.1.2.2" evidence="16"/>
<comment type="catalytic activity">
    <reaction evidence="13">
        <text>(5Z,8Z,11Z,14Z)-eicosatetraenoyl-CoA + H2O = (5Z,8Z,11Z,14Z)-eicosatetraenoate + CoA + H(+)</text>
        <dbReference type="Rhea" id="RHEA:40151"/>
        <dbReference type="ChEBI" id="CHEBI:15377"/>
        <dbReference type="ChEBI" id="CHEBI:15378"/>
        <dbReference type="ChEBI" id="CHEBI:32395"/>
        <dbReference type="ChEBI" id="CHEBI:57287"/>
        <dbReference type="ChEBI" id="CHEBI:57368"/>
    </reaction>
    <physiologicalReaction direction="left-to-right" evidence="13">
        <dbReference type="Rhea" id="RHEA:40152"/>
    </physiologicalReaction>
</comment>
<dbReference type="PANTHER" id="PTHR12418:SF19">
    <property type="entry name" value="ACYL-COENZYME A THIOESTERASE THEM4"/>
    <property type="match status" value="1"/>
</dbReference>
<evidence type="ECO:0000256" key="3">
    <source>
        <dbReference type="ARBA" id="ARBA00004632"/>
    </source>
</evidence>
<evidence type="ECO:0000256" key="22">
    <source>
        <dbReference type="ARBA" id="ARBA00048074"/>
    </source>
</evidence>
<dbReference type="Gene3D" id="3.10.129.10">
    <property type="entry name" value="Hotdog Thioesterase"/>
    <property type="match status" value="1"/>
</dbReference>
<dbReference type="InterPro" id="IPR052365">
    <property type="entry name" value="THEM4/THEM5_acyl-CoA_thioest"/>
</dbReference>
<evidence type="ECO:0000256" key="9">
    <source>
        <dbReference type="ARBA" id="ARBA00022946"/>
    </source>
</evidence>
<sequence length="172" mass="18446">MKHAFVPPADLEPLVRHPKATAPGEHIKMHHSTCFGCGEDTPLGLHLKVIAGDDLTVTAELPVLDWMQGGPGVIHGGVLSAAFDEVTGTAPLLIGAPVVTVHLEVDFAKPIPLGSTLHFEGRILGKQRRKIYLAASAHLGDPDDIVASAHALFVTIDVKEHFAEHYDKRVIL</sequence>
<dbReference type="InterPro" id="IPR029069">
    <property type="entry name" value="HotDog_dom_sf"/>
</dbReference>
<evidence type="ECO:0000256" key="12">
    <source>
        <dbReference type="ARBA" id="ARBA00023273"/>
    </source>
</evidence>
<gene>
    <name evidence="25" type="ORF">nbrc107696_00710</name>
</gene>
<dbReference type="InterPro" id="IPR006683">
    <property type="entry name" value="Thioestr_dom"/>
</dbReference>
<evidence type="ECO:0000256" key="11">
    <source>
        <dbReference type="ARBA" id="ARBA00023136"/>
    </source>
</evidence>
<comment type="catalytic activity">
    <reaction evidence="23">
        <text>tetradecanoyl-CoA + H2O = tetradecanoate + CoA + H(+)</text>
        <dbReference type="Rhea" id="RHEA:40119"/>
        <dbReference type="ChEBI" id="CHEBI:15377"/>
        <dbReference type="ChEBI" id="CHEBI:15378"/>
        <dbReference type="ChEBI" id="CHEBI:30807"/>
        <dbReference type="ChEBI" id="CHEBI:57287"/>
        <dbReference type="ChEBI" id="CHEBI:57385"/>
    </reaction>
    <physiologicalReaction direction="left-to-right" evidence="23">
        <dbReference type="Rhea" id="RHEA:40120"/>
    </physiologicalReaction>
</comment>
<evidence type="ECO:0000256" key="15">
    <source>
        <dbReference type="ARBA" id="ARBA00038456"/>
    </source>
</evidence>
<comment type="catalytic activity">
    <reaction evidence="14">
        <text>(9Z)-octadecenoyl-CoA + H2O = (9Z)-octadecenoate + CoA + H(+)</text>
        <dbReference type="Rhea" id="RHEA:40139"/>
        <dbReference type="ChEBI" id="CHEBI:15377"/>
        <dbReference type="ChEBI" id="CHEBI:15378"/>
        <dbReference type="ChEBI" id="CHEBI:30823"/>
        <dbReference type="ChEBI" id="CHEBI:57287"/>
        <dbReference type="ChEBI" id="CHEBI:57387"/>
    </reaction>
    <physiologicalReaction direction="left-to-right" evidence="14">
        <dbReference type="Rhea" id="RHEA:40140"/>
    </physiologicalReaction>
</comment>
<dbReference type="GO" id="GO:0005737">
    <property type="term" value="C:cytoplasm"/>
    <property type="evidence" value="ECO:0007669"/>
    <property type="project" value="UniProtKB-SubCell"/>
</dbReference>
<evidence type="ECO:0000256" key="19">
    <source>
        <dbReference type="ARBA" id="ARBA00047588"/>
    </source>
</evidence>
<keyword evidence="12" id="KW-0966">Cell projection</keyword>
<comment type="catalytic activity">
    <reaction evidence="19">
        <text>octanoyl-CoA + H2O = octanoate + CoA + H(+)</text>
        <dbReference type="Rhea" id="RHEA:30143"/>
        <dbReference type="ChEBI" id="CHEBI:15377"/>
        <dbReference type="ChEBI" id="CHEBI:15378"/>
        <dbReference type="ChEBI" id="CHEBI:25646"/>
        <dbReference type="ChEBI" id="CHEBI:57287"/>
        <dbReference type="ChEBI" id="CHEBI:57386"/>
    </reaction>
    <physiologicalReaction direction="left-to-right" evidence="19">
        <dbReference type="Rhea" id="RHEA:30144"/>
    </physiologicalReaction>
</comment>
<comment type="caution">
    <text evidence="25">The sequence shown here is derived from an EMBL/GenBank/DDBJ whole genome shotgun (WGS) entry which is preliminary data.</text>
</comment>
<evidence type="ECO:0000256" key="18">
    <source>
        <dbReference type="ARBA" id="ARBA00043210"/>
    </source>
</evidence>
<evidence type="ECO:0000313" key="26">
    <source>
        <dbReference type="Proteomes" id="UP000444960"/>
    </source>
</evidence>
<keyword evidence="26" id="KW-1185">Reference proteome</keyword>